<proteinExistence type="predicted"/>
<reference evidence="1" key="1">
    <citation type="submission" date="2013-12" db="EMBL/GenBank/DDBJ databases">
        <title>A Varibaculum cambriense genome reconstructed from a premature infant gut community with otherwise low bacterial novelty that shifts toward anaerobic metabolism during the third week of life.</title>
        <authorList>
            <person name="Brown C.T."/>
            <person name="Sharon I."/>
            <person name="Thomas B.C."/>
            <person name="Castelle C.J."/>
            <person name="Morowitz M.J."/>
            <person name="Banfield J.F."/>
        </authorList>
    </citation>
    <scope>NUCLEOTIDE SEQUENCE</scope>
</reference>
<accession>W1Y6G9</accession>
<name>W1Y6G9_9ZZZZ</name>
<protein>
    <submittedName>
        <fullName evidence="1">Uncharacterized protein</fullName>
    </submittedName>
</protein>
<organism evidence="1">
    <name type="scientific">human gut metagenome</name>
    <dbReference type="NCBI Taxonomy" id="408170"/>
    <lineage>
        <taxon>unclassified sequences</taxon>
        <taxon>metagenomes</taxon>
        <taxon>organismal metagenomes</taxon>
    </lineage>
</organism>
<feature type="non-terminal residue" evidence="1">
    <location>
        <position position="133"/>
    </location>
</feature>
<evidence type="ECO:0000313" key="1">
    <source>
        <dbReference type="EMBL" id="ETJ37986.1"/>
    </source>
</evidence>
<dbReference type="AlphaFoldDB" id="W1Y6G9"/>
<comment type="caution">
    <text evidence="1">The sequence shown here is derived from an EMBL/GenBank/DDBJ whole genome shotgun (WGS) entry which is preliminary data.</text>
</comment>
<gene>
    <name evidence="1" type="ORF">Q604_UNBC07841G0002</name>
</gene>
<sequence>MCFLMALSAIGCSNITVTEDNKSSGDNSSIPKDGIVSEEVFKELKDSGDMQLFNGSNDDFTYQWMFMGTDISTPRDLNLLVNPTSTDLETVKKEADTDKVYGFKFGEESSLDAKTALSIIYKDDLKCTAADDL</sequence>
<dbReference type="EMBL" id="AZMM01007841">
    <property type="protein sequence ID" value="ETJ37986.1"/>
    <property type="molecule type" value="Genomic_DNA"/>
</dbReference>